<dbReference type="PROSITE" id="PS50143">
    <property type="entry name" value="BIR_REPEAT_2"/>
    <property type="match status" value="1"/>
</dbReference>
<name>A0AA90NXD6_9GAMM</name>
<dbReference type="Gene3D" id="1.10.1170.10">
    <property type="entry name" value="Inhibitor Of Apoptosis Protein (2mihbC-IAP-1), Chain A"/>
    <property type="match status" value="1"/>
</dbReference>
<evidence type="ECO:0000313" key="3">
    <source>
        <dbReference type="Proteomes" id="UP001178148"/>
    </source>
</evidence>
<dbReference type="SUPFAM" id="SSF57924">
    <property type="entry name" value="Inhibitor of apoptosis (IAP) repeat"/>
    <property type="match status" value="1"/>
</dbReference>
<evidence type="ECO:0000256" key="1">
    <source>
        <dbReference type="SAM" id="Phobius"/>
    </source>
</evidence>
<dbReference type="Proteomes" id="UP001178148">
    <property type="component" value="Unassembled WGS sequence"/>
</dbReference>
<feature type="transmembrane region" description="Helical" evidence="1">
    <location>
        <begin position="20"/>
        <end position="47"/>
    </location>
</feature>
<dbReference type="AlphaFoldDB" id="A0AA90NXD6"/>
<keyword evidence="1" id="KW-0812">Transmembrane</keyword>
<sequence length="282" mass="31754">MKNTSSGKSYTFLKGQEESLFFVYRICIFIGILFSDVSFAGIGSVYADAGLRQSSYKSDTHTCPIFTNISHQQFVKAGFFYLGGMFLQCFFCEQVVEADKDMTIADLKTKCHNDSCDYIKNIFYADLCGKVEIISPMGDGAVDAQSPHVLFWGPDTDLLNQSNFVFYNDEAVIFIRRNLEHINKCLDLYTVNNYLKIFLSSAGGVSGVPDAFNGMRQEVMSQLDKSLEHGIKALIFICITTPQAALYLMLLMYQHKTLPEPLVYPYPCFVEVLLKHGIGKQQ</sequence>
<proteinExistence type="predicted"/>
<protein>
    <submittedName>
        <fullName evidence="2">Uncharacterized protein</fullName>
    </submittedName>
</protein>
<dbReference type="EMBL" id="JASXSV010000019">
    <property type="protein sequence ID" value="MDP0589728.1"/>
    <property type="molecule type" value="Genomic_DNA"/>
</dbReference>
<keyword evidence="1" id="KW-1133">Transmembrane helix</keyword>
<keyword evidence="1" id="KW-0472">Membrane</keyword>
<comment type="caution">
    <text evidence="2">The sequence shown here is derived from an EMBL/GenBank/DDBJ whole genome shotgun (WGS) entry which is preliminary data.</text>
</comment>
<dbReference type="InterPro" id="IPR001370">
    <property type="entry name" value="BIR_rpt"/>
</dbReference>
<gene>
    <name evidence="2" type="ORF">QS748_11280</name>
</gene>
<reference evidence="2 3" key="1">
    <citation type="journal article" date="2023" name="bioRxiv">
        <title>An intranuclear bacterial parasite of deep-sea mussels expresses apoptosis inhibitors acquired from its host.</title>
        <authorList>
            <person name="Gonzalez Porras M.A."/>
            <person name="Assie A."/>
            <person name="Tietjen M."/>
            <person name="Violette M."/>
            <person name="Kleiner M."/>
            <person name="Gruber-Vodicka H."/>
            <person name="Dubilier N."/>
            <person name="Leisch N."/>
        </authorList>
    </citation>
    <scope>NUCLEOTIDE SEQUENCE [LARGE SCALE GENOMIC DNA]</scope>
    <source>
        <strain evidence="2">IAP13</strain>
    </source>
</reference>
<organism evidence="2 3">
    <name type="scientific">Candidatus Endonucleibacter bathymodioli</name>
    <dbReference type="NCBI Taxonomy" id="539814"/>
    <lineage>
        <taxon>Bacteria</taxon>
        <taxon>Pseudomonadati</taxon>
        <taxon>Pseudomonadota</taxon>
        <taxon>Gammaproteobacteria</taxon>
        <taxon>Oceanospirillales</taxon>
        <taxon>Endozoicomonadaceae</taxon>
        <taxon>Candidatus Endonucleibacter</taxon>
    </lineage>
</organism>
<evidence type="ECO:0000313" key="2">
    <source>
        <dbReference type="EMBL" id="MDP0589728.1"/>
    </source>
</evidence>
<accession>A0AA90NXD6</accession>
<keyword evidence="3" id="KW-1185">Reference proteome</keyword>